<feature type="domain" description="YbaK/aminoacyl-tRNA synthetase-associated" evidence="5">
    <location>
        <begin position="36"/>
        <end position="147"/>
    </location>
</feature>
<dbReference type="GO" id="GO:0016829">
    <property type="term" value="F:lyase activity"/>
    <property type="evidence" value="ECO:0007669"/>
    <property type="project" value="UniProtKB-KW"/>
</dbReference>
<dbReference type="RefSeq" id="WP_056686871.1">
    <property type="nucleotide sequence ID" value="NZ_CP085712.1"/>
</dbReference>
<dbReference type="InterPro" id="IPR036754">
    <property type="entry name" value="YbaK/aa-tRNA-synt-asso_dom_sf"/>
</dbReference>
<dbReference type="EC" id="4.2.-.-" evidence="4"/>
<reference evidence="6 7" key="1">
    <citation type="submission" date="2015-09" db="EMBL/GenBank/DDBJ databases">
        <title>Genome sequencing project for genomic taxonomy and phylogenomics of Bacillus-like bacteria.</title>
        <authorList>
            <person name="Liu B."/>
            <person name="Wang J."/>
            <person name="Zhu Y."/>
            <person name="Liu G."/>
            <person name="Chen Q."/>
            <person name="Chen Z."/>
            <person name="Lan J."/>
            <person name="Che J."/>
            <person name="Ge C."/>
            <person name="Shi H."/>
            <person name="Pan Z."/>
            <person name="Liu X."/>
        </authorList>
    </citation>
    <scope>NUCLEOTIDE SEQUENCE [LARGE SCALE GENOMIC DNA]</scope>
    <source>
        <strain evidence="6 7">FJAT-18043</strain>
    </source>
</reference>
<dbReference type="CDD" id="cd00002">
    <property type="entry name" value="YbaK_deacylase"/>
    <property type="match status" value="1"/>
</dbReference>
<evidence type="ECO:0000256" key="3">
    <source>
        <dbReference type="ARBA" id="ARBA00023239"/>
    </source>
</evidence>
<dbReference type="Gene3D" id="3.90.960.10">
    <property type="entry name" value="YbaK/aminoacyl-tRNA synthetase-associated domain"/>
    <property type="match status" value="1"/>
</dbReference>
<evidence type="ECO:0000313" key="6">
    <source>
        <dbReference type="EMBL" id="KQL21599.1"/>
    </source>
</evidence>
<evidence type="ECO:0000256" key="1">
    <source>
        <dbReference type="ARBA" id="ARBA00009798"/>
    </source>
</evidence>
<dbReference type="PANTHER" id="PTHR30411">
    <property type="entry name" value="CYTOPLASMIC PROTEIN"/>
    <property type="match status" value="1"/>
</dbReference>
<proteinExistence type="inferred from homology"/>
<dbReference type="STRING" id="1637975.AN957_25605"/>
<dbReference type="PIRSF" id="PIRSF006181">
    <property type="entry name" value="EbsC_YbaK"/>
    <property type="match status" value="1"/>
</dbReference>
<evidence type="ECO:0000256" key="2">
    <source>
        <dbReference type="ARBA" id="ARBA00022917"/>
    </source>
</evidence>
<dbReference type="SUPFAM" id="SSF55826">
    <property type="entry name" value="YbaK/ProRS associated domain"/>
    <property type="match status" value="1"/>
</dbReference>
<dbReference type="NCBIfam" id="TIGR00011">
    <property type="entry name" value="YbaK_EbsC"/>
    <property type="match status" value="1"/>
</dbReference>
<evidence type="ECO:0000259" key="5">
    <source>
        <dbReference type="Pfam" id="PF04073"/>
    </source>
</evidence>
<organism evidence="6 7">
    <name type="scientific">Cytobacillus solani</name>
    <dbReference type="NCBI Taxonomy" id="1637975"/>
    <lineage>
        <taxon>Bacteria</taxon>
        <taxon>Bacillati</taxon>
        <taxon>Bacillota</taxon>
        <taxon>Bacilli</taxon>
        <taxon>Bacillales</taxon>
        <taxon>Bacillaceae</taxon>
        <taxon>Cytobacillus</taxon>
    </lineage>
</organism>
<dbReference type="Proteomes" id="UP000050996">
    <property type="component" value="Unassembled WGS sequence"/>
</dbReference>
<dbReference type="GO" id="GO:0002161">
    <property type="term" value="F:aminoacyl-tRNA deacylase activity"/>
    <property type="evidence" value="ECO:0007669"/>
    <property type="project" value="InterPro"/>
</dbReference>
<dbReference type="AlphaFoldDB" id="A0A0Q3VJM4"/>
<dbReference type="PATRIC" id="fig|1637975.4.peg.5170"/>
<keyword evidence="7" id="KW-1185">Reference proteome</keyword>
<dbReference type="InterPro" id="IPR007214">
    <property type="entry name" value="YbaK/aa-tRNA-synth-assoc-dom"/>
</dbReference>
<gene>
    <name evidence="6" type="ORF">AN957_25605</name>
</gene>
<keyword evidence="3 4" id="KW-0456">Lyase</keyword>
<protein>
    <recommendedName>
        <fullName evidence="4">Cys-tRNA(Pro)/Cys-tRNA(Cys) deacylase</fullName>
        <ecNumber evidence="4">4.2.-.-</ecNumber>
    </recommendedName>
</protein>
<comment type="caution">
    <text evidence="6">The sequence shown here is derived from an EMBL/GenBank/DDBJ whole genome shotgun (WGS) entry which is preliminary data.</text>
</comment>
<comment type="similarity">
    <text evidence="1 4">Belongs to the prolyl-tRNA editing family. YbaK/EbsC subfamily.</text>
</comment>
<evidence type="ECO:0000313" key="7">
    <source>
        <dbReference type="Proteomes" id="UP000050996"/>
    </source>
</evidence>
<evidence type="ECO:0000256" key="4">
    <source>
        <dbReference type="PIRNR" id="PIRNR006181"/>
    </source>
</evidence>
<dbReference type="Pfam" id="PF04073">
    <property type="entry name" value="tRNA_edit"/>
    <property type="match status" value="1"/>
</dbReference>
<dbReference type="GO" id="GO:0006412">
    <property type="term" value="P:translation"/>
    <property type="evidence" value="ECO:0007669"/>
    <property type="project" value="UniProtKB-KW"/>
</dbReference>
<keyword evidence="2 4" id="KW-0648">Protein biosynthesis</keyword>
<dbReference type="EMBL" id="LJIX01000006">
    <property type="protein sequence ID" value="KQL21599.1"/>
    <property type="molecule type" value="Genomic_DNA"/>
</dbReference>
<dbReference type="InterPro" id="IPR004369">
    <property type="entry name" value="Prolyl-tRNA_editing_YbaK/EbsC"/>
</dbReference>
<sequence>MAQGKTNAMRILDSKKLSYELITYDNQDGKIDGLSVAEKINRDPKWVYKTLVAYGSSNQVYVFIIPVGDELDLKKAAKAAGEKKMEMIPVKDIQKLTGYIRGGCSPVGMKKQYPAFIAVQAMTLERMVVSGGRIGLQMEMNPEDLMQAIQGKQADICKTV</sequence>
<name>A0A0Q3VJM4_9BACI</name>
<dbReference type="PANTHER" id="PTHR30411:SF0">
    <property type="entry name" value="CYS-TRNA(PRO)_CYS-TRNA(CYS) DEACYLASE YBAK"/>
    <property type="match status" value="1"/>
</dbReference>
<accession>A0A0Q3VJM4</accession>